<sequence>MAKLTEQQKSRILAGTLGRGVLSRELGIKESEARKMIELVKAEAERAAKQKTGGVTEAMRTQIVEGKLGRLALSKQLGIKEHEARKIIEAIRSEKQKPVVAQKPVAPVVPKAAPVAAKVETPKEDHLGARFRETDKRADERDAKIVELYSTGEYKSQKTVAALVGCSESTVGEVLKRAGVKARRPGSPAAKVAAPEPKELKWFASTKFINIIADGKTYTADSTHESFRKALDLCIAGDVLKALGLINVAKGVSSYAGGNIEIKNDTVFFKGMEVGNSVVTRIIESMHDNKPFHQWVRFLEKLLANPNKRVINELYKFLDAKDIVVNDEGDVVAYRRVRNDYKDFHSGTVLYKIGTDVKMDRSKCDESSATCSRGLHLCSKSYLPQFHGGSGKILECTVSPTDIVSIPSDYNSAKMRTCKMFVKRELTEAQAKALIGTKN</sequence>
<dbReference type="Gene3D" id="1.10.10.60">
    <property type="entry name" value="Homeodomain-like"/>
    <property type="match status" value="1"/>
</dbReference>
<keyword evidence="2" id="KW-1185">Reference proteome</keyword>
<evidence type="ECO:0000313" key="1">
    <source>
        <dbReference type="EMBL" id="ADQ53049.1"/>
    </source>
</evidence>
<dbReference type="OrthoDB" id="6145at10239"/>
<dbReference type="RefSeq" id="YP_009011759.1">
    <property type="nucleotide sequence ID" value="NC_023688.1"/>
</dbReference>
<accession>E5DQR3</accession>
<dbReference type="EMBL" id="GU396103">
    <property type="protein sequence ID" value="ADQ53049.1"/>
    <property type="molecule type" value="Genomic_DNA"/>
</dbReference>
<dbReference type="Proteomes" id="UP000008726">
    <property type="component" value="Segment"/>
</dbReference>
<proteinExistence type="predicted"/>
<gene>
    <name evidence="1" type="primary">rIIB</name>
    <name evidence="1" type="ORF">PX29p332</name>
</gene>
<evidence type="ECO:0000313" key="2">
    <source>
        <dbReference type="Proteomes" id="UP000008726"/>
    </source>
</evidence>
<protein>
    <submittedName>
        <fullName evidence="1">RIIB protector from prophage-induced early lysis</fullName>
    </submittedName>
</protein>
<organism evidence="1 2">
    <name type="scientific">Aeromonas phage PX29</name>
    <dbReference type="NCBI Taxonomy" id="926067"/>
    <lineage>
        <taxon>Viruses</taxon>
        <taxon>Duplodnaviria</taxon>
        <taxon>Heunggongvirae</taxon>
        <taxon>Uroviricota</taxon>
        <taxon>Caudoviricetes</taxon>
        <taxon>Pantevenvirales</taxon>
        <taxon>Straboviridae</taxon>
        <taxon>Angelvirus</taxon>
        <taxon>Angelvirus px29</taxon>
    </lineage>
</organism>
<reference evidence="1 2" key="1">
    <citation type="journal article" date="2010" name="Virol. J.">
        <title>Genomes of the T4-related bacteriophages as windows on microbial genome evolution.</title>
        <authorList>
            <person name="Petrov V.M."/>
            <person name="Ratnayaka S."/>
            <person name="Nolan J.M."/>
            <person name="Miller E.S."/>
            <person name="Karam J.D."/>
        </authorList>
    </citation>
    <scope>NUCLEOTIDE SEQUENCE [LARGE SCALE GENOMIC DNA]</scope>
</reference>
<dbReference type="KEGG" id="vg:18560255"/>
<dbReference type="GeneID" id="18560255"/>
<name>E5DQR3_9CAUD</name>